<dbReference type="SMART" id="SM00895">
    <property type="entry name" value="FCD"/>
    <property type="match status" value="1"/>
</dbReference>
<dbReference type="CDD" id="cd07377">
    <property type="entry name" value="WHTH_GntR"/>
    <property type="match status" value="1"/>
</dbReference>
<dbReference type="AlphaFoldDB" id="A0A6S6YPJ6"/>
<dbReference type="EMBL" id="CADIJX010000001">
    <property type="protein sequence ID" value="CAB3631195.1"/>
    <property type="molecule type" value="Genomic_DNA"/>
</dbReference>
<dbReference type="Gene3D" id="1.20.120.530">
    <property type="entry name" value="GntR ligand-binding domain-like"/>
    <property type="match status" value="1"/>
</dbReference>
<dbReference type="InterPro" id="IPR008920">
    <property type="entry name" value="TF_FadR/GntR_C"/>
</dbReference>
<keyword evidence="1" id="KW-0805">Transcription regulation</keyword>
<dbReference type="GO" id="GO:0003677">
    <property type="term" value="F:DNA binding"/>
    <property type="evidence" value="ECO:0007669"/>
    <property type="project" value="UniProtKB-KW"/>
</dbReference>
<dbReference type="GO" id="GO:0003700">
    <property type="term" value="F:DNA-binding transcription factor activity"/>
    <property type="evidence" value="ECO:0007669"/>
    <property type="project" value="InterPro"/>
</dbReference>
<evidence type="ECO:0000256" key="2">
    <source>
        <dbReference type="ARBA" id="ARBA00023125"/>
    </source>
</evidence>
<feature type="domain" description="HTH gntR-type" evidence="4">
    <location>
        <begin position="20"/>
        <end position="88"/>
    </location>
</feature>
<keyword evidence="3" id="KW-0804">Transcription</keyword>
<sequence>MMNAPSTAADQVFSSLGRPDNLPDEIAAQIRRKIVSGEFEPGQRLPTEFELAQMFAVSRNVVREAIARLKLSGYVDTRRGVGTFVALDVGTRNFEIAPEDLLQPEPLVHIFWLRVELESGAAAQAALHRTPEQVDTLRQALLRVDAAGNDWEAGADHALDFHMAVGEATNNPYFVRLLAHLRHVFRSAVRTLRYTSAGTERVAEIEREHHLIFDAIAAGDSDAARLAMRTHLTNGIQRHQTVIQGKQP</sequence>
<dbReference type="Pfam" id="PF07729">
    <property type="entry name" value="FCD"/>
    <property type="match status" value="1"/>
</dbReference>
<reference evidence="5 6" key="1">
    <citation type="submission" date="2020-04" db="EMBL/GenBank/DDBJ databases">
        <authorList>
            <person name="De Canck E."/>
        </authorList>
    </citation>
    <scope>NUCLEOTIDE SEQUENCE [LARGE SCALE GENOMIC DNA]</scope>
    <source>
        <strain evidence="5 6">LMG 3431</strain>
    </source>
</reference>
<dbReference type="SUPFAM" id="SSF46785">
    <property type="entry name" value="Winged helix' DNA-binding domain"/>
    <property type="match status" value="1"/>
</dbReference>
<evidence type="ECO:0000313" key="6">
    <source>
        <dbReference type="Proteomes" id="UP000494108"/>
    </source>
</evidence>
<dbReference type="InterPro" id="IPR011711">
    <property type="entry name" value="GntR_C"/>
</dbReference>
<organism evidence="5 6">
    <name type="scientific">Achromobacter pestifer</name>
    <dbReference type="NCBI Taxonomy" id="1353889"/>
    <lineage>
        <taxon>Bacteria</taxon>
        <taxon>Pseudomonadati</taxon>
        <taxon>Pseudomonadota</taxon>
        <taxon>Betaproteobacteria</taxon>
        <taxon>Burkholderiales</taxon>
        <taxon>Alcaligenaceae</taxon>
        <taxon>Achromobacter</taxon>
    </lineage>
</organism>
<dbReference type="Pfam" id="PF00392">
    <property type="entry name" value="GntR"/>
    <property type="match status" value="1"/>
</dbReference>
<dbReference type="Proteomes" id="UP000494108">
    <property type="component" value="Unassembled WGS sequence"/>
</dbReference>
<evidence type="ECO:0000256" key="1">
    <source>
        <dbReference type="ARBA" id="ARBA00023015"/>
    </source>
</evidence>
<dbReference type="PROSITE" id="PS50949">
    <property type="entry name" value="HTH_GNTR"/>
    <property type="match status" value="1"/>
</dbReference>
<name>A0A6S6YPJ6_9BURK</name>
<dbReference type="InterPro" id="IPR000524">
    <property type="entry name" value="Tscrpt_reg_HTH_GntR"/>
</dbReference>
<keyword evidence="2" id="KW-0238">DNA-binding</keyword>
<protein>
    <submittedName>
        <fullName evidence="5">HTH-type transcriptional regulator LutR</fullName>
    </submittedName>
</protein>
<dbReference type="PRINTS" id="PR00035">
    <property type="entry name" value="HTHGNTR"/>
</dbReference>
<dbReference type="Gene3D" id="1.10.10.10">
    <property type="entry name" value="Winged helix-like DNA-binding domain superfamily/Winged helix DNA-binding domain"/>
    <property type="match status" value="1"/>
</dbReference>
<dbReference type="SMART" id="SM00345">
    <property type="entry name" value="HTH_GNTR"/>
    <property type="match status" value="1"/>
</dbReference>
<accession>A0A6S6YPJ6</accession>
<dbReference type="PANTHER" id="PTHR43537">
    <property type="entry name" value="TRANSCRIPTIONAL REGULATOR, GNTR FAMILY"/>
    <property type="match status" value="1"/>
</dbReference>
<dbReference type="InterPro" id="IPR036388">
    <property type="entry name" value="WH-like_DNA-bd_sf"/>
</dbReference>
<evidence type="ECO:0000256" key="3">
    <source>
        <dbReference type="ARBA" id="ARBA00023163"/>
    </source>
</evidence>
<evidence type="ECO:0000259" key="4">
    <source>
        <dbReference type="PROSITE" id="PS50949"/>
    </source>
</evidence>
<dbReference type="InterPro" id="IPR036390">
    <property type="entry name" value="WH_DNA-bd_sf"/>
</dbReference>
<dbReference type="SUPFAM" id="SSF48008">
    <property type="entry name" value="GntR ligand-binding domain-like"/>
    <property type="match status" value="1"/>
</dbReference>
<evidence type="ECO:0000313" key="5">
    <source>
        <dbReference type="EMBL" id="CAB3631195.1"/>
    </source>
</evidence>
<gene>
    <name evidence="5" type="primary">lutR_1</name>
    <name evidence="5" type="ORF">LMG3431_01266</name>
</gene>
<proteinExistence type="predicted"/>
<keyword evidence="6" id="KW-1185">Reference proteome</keyword>
<dbReference type="PANTHER" id="PTHR43537:SF44">
    <property type="entry name" value="GNTR FAMILY REGULATORY PROTEIN"/>
    <property type="match status" value="1"/>
</dbReference>